<reference evidence="2" key="1">
    <citation type="journal article" date="2019" name="Int. J. Syst. Evol. Microbiol.">
        <title>The Global Catalogue of Microorganisms (GCM) 10K type strain sequencing project: providing services to taxonomists for standard genome sequencing and annotation.</title>
        <authorList>
            <consortium name="The Broad Institute Genomics Platform"/>
            <consortium name="The Broad Institute Genome Sequencing Center for Infectious Disease"/>
            <person name="Wu L."/>
            <person name="Ma J."/>
        </authorList>
    </citation>
    <scope>NUCLEOTIDE SEQUENCE [LARGE SCALE GENOMIC DNA]</scope>
    <source>
        <strain evidence="2">JCM 17695</strain>
    </source>
</reference>
<name>A0ABW2TMG1_9PSEU</name>
<sequence>MFQQDNAPLTLLQCSLNGTPCTPYKTPTVNNAPATGVIPIYPNLDTGRFTPTS</sequence>
<gene>
    <name evidence="1" type="ORF">ACFQV2_16955</name>
</gene>
<keyword evidence="2" id="KW-1185">Reference proteome</keyword>
<accession>A0ABW2TMG1</accession>
<evidence type="ECO:0000313" key="1">
    <source>
        <dbReference type="EMBL" id="MFC7614952.1"/>
    </source>
</evidence>
<protein>
    <submittedName>
        <fullName evidence="1">Uncharacterized protein</fullName>
    </submittedName>
</protein>
<organism evidence="1 2">
    <name type="scientific">Actinokineospora soli</name>
    <dbReference type="NCBI Taxonomy" id="1048753"/>
    <lineage>
        <taxon>Bacteria</taxon>
        <taxon>Bacillati</taxon>
        <taxon>Actinomycetota</taxon>
        <taxon>Actinomycetes</taxon>
        <taxon>Pseudonocardiales</taxon>
        <taxon>Pseudonocardiaceae</taxon>
        <taxon>Actinokineospora</taxon>
    </lineage>
</organism>
<evidence type="ECO:0000313" key="2">
    <source>
        <dbReference type="Proteomes" id="UP001596512"/>
    </source>
</evidence>
<dbReference type="Proteomes" id="UP001596512">
    <property type="component" value="Unassembled WGS sequence"/>
</dbReference>
<dbReference type="EMBL" id="JBHTEY010000004">
    <property type="protein sequence ID" value="MFC7614952.1"/>
    <property type="molecule type" value="Genomic_DNA"/>
</dbReference>
<comment type="caution">
    <text evidence="1">The sequence shown here is derived from an EMBL/GenBank/DDBJ whole genome shotgun (WGS) entry which is preliminary data.</text>
</comment>
<proteinExistence type="predicted"/>